<dbReference type="AlphaFoldDB" id="B4NVH8"/>
<sequence length="167" mass="19280">MDNVKQGSCVLWTDSKTVLHWISSTHQGYTQFVGNDGGGLKIYEGVTMQMNSIERQLYRVVNLALEAEKKKEFAEAAILDKQQPFDGVWHPNILYTAKMLFLLQLYLVIKSCMENRTFHVTADGFKSSGAPWYIRTKEIKRNLKVPKLRDKLKNISRNTWNGSMYTQ</sequence>
<name>B4NVH8_DROSI</name>
<dbReference type="Proteomes" id="UP000000304">
    <property type="component" value="Unassembled WGS sequence"/>
</dbReference>
<keyword evidence="2" id="KW-1185">Reference proteome</keyword>
<organism evidence="1 2">
    <name type="scientific">Drosophila simulans</name>
    <name type="common">Fruit fly</name>
    <dbReference type="NCBI Taxonomy" id="7240"/>
    <lineage>
        <taxon>Eukaryota</taxon>
        <taxon>Metazoa</taxon>
        <taxon>Ecdysozoa</taxon>
        <taxon>Arthropoda</taxon>
        <taxon>Hexapoda</taxon>
        <taxon>Insecta</taxon>
        <taxon>Pterygota</taxon>
        <taxon>Neoptera</taxon>
        <taxon>Endopterygota</taxon>
        <taxon>Diptera</taxon>
        <taxon>Brachycera</taxon>
        <taxon>Muscomorpha</taxon>
        <taxon>Ephydroidea</taxon>
        <taxon>Drosophilidae</taxon>
        <taxon>Drosophila</taxon>
        <taxon>Sophophora</taxon>
    </lineage>
</organism>
<evidence type="ECO:0000313" key="1">
    <source>
        <dbReference type="EMBL" id="EDX16064.1"/>
    </source>
</evidence>
<proteinExistence type="predicted"/>
<reference evidence="1 2" key="1">
    <citation type="journal article" date="2007" name="Nature">
        <title>Evolution of genes and genomes on the Drosophila phylogeny.</title>
        <authorList>
            <consortium name="Drosophila 12 Genomes Consortium"/>
            <person name="Clark A.G."/>
            <person name="Eisen M.B."/>
            <person name="Smith D.R."/>
            <person name="Bergman C.M."/>
            <person name="Oliver B."/>
            <person name="Markow T.A."/>
            <person name="Kaufman T.C."/>
            <person name="Kellis M."/>
            <person name="Gelbart W."/>
            <person name="Iyer V.N."/>
            <person name="Pollard D.A."/>
            <person name="Sackton T.B."/>
            <person name="Larracuente A.M."/>
            <person name="Singh N.D."/>
            <person name="Abad J.P."/>
            <person name="Abt D.N."/>
            <person name="Adryan B."/>
            <person name="Aguade M."/>
            <person name="Akashi H."/>
            <person name="Anderson W.W."/>
            <person name="Aquadro C.F."/>
            <person name="Ardell D.H."/>
            <person name="Arguello R."/>
            <person name="Artieri C.G."/>
            <person name="Barbash D.A."/>
            <person name="Barker D."/>
            <person name="Barsanti P."/>
            <person name="Batterham P."/>
            <person name="Batzoglou S."/>
            <person name="Begun D."/>
            <person name="Bhutkar A."/>
            <person name="Blanco E."/>
            <person name="Bosak S.A."/>
            <person name="Bradley R.K."/>
            <person name="Brand A.D."/>
            <person name="Brent M.R."/>
            <person name="Brooks A.N."/>
            <person name="Brown R.H."/>
            <person name="Butlin R.K."/>
            <person name="Caggese C."/>
            <person name="Calvi B.R."/>
            <person name="Bernardo de Carvalho A."/>
            <person name="Caspi A."/>
            <person name="Castrezana S."/>
            <person name="Celniker S.E."/>
            <person name="Chang J.L."/>
            <person name="Chapple C."/>
            <person name="Chatterji S."/>
            <person name="Chinwalla A."/>
            <person name="Civetta A."/>
            <person name="Clifton S.W."/>
            <person name="Comeron J.M."/>
            <person name="Costello J.C."/>
            <person name="Coyne J.A."/>
            <person name="Daub J."/>
            <person name="David R.G."/>
            <person name="Delcher A.L."/>
            <person name="Delehaunty K."/>
            <person name="Do C.B."/>
            <person name="Ebling H."/>
            <person name="Edwards K."/>
            <person name="Eickbush T."/>
            <person name="Evans J.D."/>
            <person name="Filipski A."/>
            <person name="Findeiss S."/>
            <person name="Freyhult E."/>
            <person name="Fulton L."/>
            <person name="Fulton R."/>
            <person name="Garcia A.C."/>
            <person name="Gardiner A."/>
            <person name="Garfield D.A."/>
            <person name="Garvin B.E."/>
            <person name="Gibson G."/>
            <person name="Gilbert D."/>
            <person name="Gnerre S."/>
            <person name="Godfrey J."/>
            <person name="Good R."/>
            <person name="Gotea V."/>
            <person name="Gravely B."/>
            <person name="Greenberg A.J."/>
            <person name="Griffiths-Jones S."/>
            <person name="Gross S."/>
            <person name="Guigo R."/>
            <person name="Gustafson E.A."/>
            <person name="Haerty W."/>
            <person name="Hahn M.W."/>
            <person name="Halligan D.L."/>
            <person name="Halpern A.L."/>
            <person name="Halter G.M."/>
            <person name="Han M.V."/>
            <person name="Heger A."/>
            <person name="Hillier L."/>
            <person name="Hinrichs A.S."/>
            <person name="Holmes I."/>
            <person name="Hoskins R.A."/>
            <person name="Hubisz M.J."/>
            <person name="Hultmark D."/>
            <person name="Huntley M.A."/>
            <person name="Jaffe D.B."/>
            <person name="Jagadeeshan S."/>
            <person name="Jeck W.R."/>
            <person name="Johnson J."/>
            <person name="Jones C.D."/>
            <person name="Jordan W.C."/>
            <person name="Karpen G.H."/>
            <person name="Kataoka E."/>
            <person name="Keightley P.D."/>
            <person name="Kheradpour P."/>
            <person name="Kirkness E.F."/>
            <person name="Koerich L.B."/>
            <person name="Kristiansen K."/>
            <person name="Kudrna D."/>
            <person name="Kulathinal R.J."/>
            <person name="Kumar S."/>
            <person name="Kwok R."/>
            <person name="Lander E."/>
            <person name="Langley C.H."/>
            <person name="Lapoint R."/>
            <person name="Lazzaro B.P."/>
            <person name="Lee S.J."/>
            <person name="Levesque L."/>
            <person name="Li R."/>
            <person name="Lin C.F."/>
            <person name="Lin M.F."/>
            <person name="Lindblad-Toh K."/>
            <person name="Llopart A."/>
            <person name="Long M."/>
            <person name="Low L."/>
            <person name="Lozovsky E."/>
            <person name="Lu J."/>
            <person name="Luo M."/>
            <person name="Machado C.A."/>
            <person name="Makalowski W."/>
            <person name="Marzo M."/>
            <person name="Matsuda M."/>
            <person name="Matzkin L."/>
            <person name="McAllister B."/>
            <person name="McBride C.S."/>
            <person name="McKernan B."/>
            <person name="McKernan K."/>
            <person name="Mendez-Lago M."/>
            <person name="Minx P."/>
            <person name="Mollenhauer M.U."/>
            <person name="Montooth K."/>
            <person name="Mount S.M."/>
            <person name="Mu X."/>
            <person name="Myers E."/>
            <person name="Negre B."/>
            <person name="Newfeld S."/>
            <person name="Nielsen R."/>
            <person name="Noor M.A."/>
            <person name="O'Grady P."/>
            <person name="Pachter L."/>
            <person name="Papaceit M."/>
            <person name="Parisi M.J."/>
            <person name="Parisi M."/>
            <person name="Parts L."/>
            <person name="Pedersen J.S."/>
            <person name="Pesole G."/>
            <person name="Phillippy A.M."/>
            <person name="Ponting C.P."/>
            <person name="Pop M."/>
            <person name="Porcelli D."/>
            <person name="Powell J.R."/>
            <person name="Prohaska S."/>
            <person name="Pruitt K."/>
            <person name="Puig M."/>
            <person name="Quesneville H."/>
            <person name="Ram K.R."/>
            <person name="Rand D."/>
            <person name="Rasmussen M.D."/>
            <person name="Reed L.K."/>
            <person name="Reenan R."/>
            <person name="Reily A."/>
            <person name="Remington K.A."/>
            <person name="Rieger T.T."/>
            <person name="Ritchie M.G."/>
            <person name="Robin C."/>
            <person name="Rogers Y.H."/>
            <person name="Rohde C."/>
            <person name="Rozas J."/>
            <person name="Rubenfield M.J."/>
            <person name="Ruiz A."/>
            <person name="Russo S."/>
            <person name="Salzberg S.L."/>
            <person name="Sanchez-Gracia A."/>
            <person name="Saranga D.J."/>
            <person name="Sato H."/>
            <person name="Schaeffer S.W."/>
            <person name="Schatz M.C."/>
            <person name="Schlenke T."/>
            <person name="Schwartz R."/>
            <person name="Segarra C."/>
            <person name="Singh R.S."/>
            <person name="Sirot L."/>
            <person name="Sirota M."/>
            <person name="Sisneros N.B."/>
            <person name="Smith C.D."/>
            <person name="Smith T.F."/>
            <person name="Spieth J."/>
            <person name="Stage D.E."/>
            <person name="Stark A."/>
            <person name="Stephan W."/>
            <person name="Strausberg R.L."/>
            <person name="Strempel S."/>
            <person name="Sturgill D."/>
            <person name="Sutton G."/>
            <person name="Sutton G.G."/>
            <person name="Tao W."/>
            <person name="Teichmann S."/>
            <person name="Tobari Y.N."/>
            <person name="Tomimura Y."/>
            <person name="Tsolas J.M."/>
            <person name="Valente V.L."/>
            <person name="Venter E."/>
            <person name="Venter J.C."/>
            <person name="Vicario S."/>
            <person name="Vieira F.G."/>
            <person name="Vilella A.J."/>
            <person name="Villasante A."/>
            <person name="Walenz B."/>
            <person name="Wang J."/>
            <person name="Wasserman M."/>
            <person name="Watts T."/>
            <person name="Wilson D."/>
            <person name="Wilson R.K."/>
            <person name="Wing R.A."/>
            <person name="Wolfner M.F."/>
            <person name="Wong A."/>
            <person name="Wong G.K."/>
            <person name="Wu C.I."/>
            <person name="Wu G."/>
            <person name="Yamamoto D."/>
            <person name="Yang H.P."/>
            <person name="Yang S.P."/>
            <person name="Yorke J.A."/>
            <person name="Yoshida K."/>
            <person name="Zdobnov E."/>
            <person name="Zhang P."/>
            <person name="Zhang Y."/>
            <person name="Zimin A.V."/>
            <person name="Baldwin J."/>
            <person name="Abdouelleil A."/>
            <person name="Abdulkadir J."/>
            <person name="Abebe A."/>
            <person name="Abera B."/>
            <person name="Abreu J."/>
            <person name="Acer S.C."/>
            <person name="Aftuck L."/>
            <person name="Alexander A."/>
            <person name="An P."/>
            <person name="Anderson E."/>
            <person name="Anderson S."/>
            <person name="Arachi H."/>
            <person name="Azer M."/>
            <person name="Bachantsang P."/>
            <person name="Barry A."/>
            <person name="Bayul T."/>
            <person name="Berlin A."/>
            <person name="Bessette D."/>
            <person name="Bloom T."/>
            <person name="Blye J."/>
            <person name="Boguslavskiy L."/>
            <person name="Bonnet C."/>
            <person name="Boukhgalter B."/>
            <person name="Bourzgui I."/>
            <person name="Brown A."/>
            <person name="Cahill P."/>
            <person name="Channer S."/>
            <person name="Cheshatsang Y."/>
            <person name="Chuda L."/>
            <person name="Citroen M."/>
            <person name="Collymore A."/>
            <person name="Cooke P."/>
            <person name="Costello M."/>
            <person name="D'Aco K."/>
            <person name="Daza R."/>
            <person name="De Haan G."/>
            <person name="DeGray S."/>
            <person name="DeMaso C."/>
            <person name="Dhargay N."/>
            <person name="Dooley K."/>
            <person name="Dooley E."/>
            <person name="Doricent M."/>
            <person name="Dorje P."/>
            <person name="Dorjee K."/>
            <person name="Dupes A."/>
            <person name="Elong R."/>
            <person name="Falk J."/>
            <person name="Farina A."/>
            <person name="Faro S."/>
            <person name="Ferguson D."/>
            <person name="Fisher S."/>
            <person name="Foley C.D."/>
            <person name="Franke A."/>
            <person name="Friedrich D."/>
            <person name="Gadbois L."/>
            <person name="Gearin G."/>
            <person name="Gearin C.R."/>
            <person name="Giannoukos G."/>
            <person name="Goode T."/>
            <person name="Graham J."/>
            <person name="Grandbois E."/>
            <person name="Grewal S."/>
            <person name="Gyaltsen K."/>
            <person name="Hafez N."/>
            <person name="Hagos B."/>
            <person name="Hall J."/>
            <person name="Henson C."/>
            <person name="Hollinger A."/>
            <person name="Honan T."/>
            <person name="Huard M.D."/>
            <person name="Hughes L."/>
            <person name="Hurhula B."/>
            <person name="Husby M.E."/>
            <person name="Kamat A."/>
            <person name="Kanga B."/>
            <person name="Kashin S."/>
            <person name="Khazanovich D."/>
            <person name="Kisner P."/>
            <person name="Lance K."/>
            <person name="Lara M."/>
            <person name="Lee W."/>
            <person name="Lennon N."/>
            <person name="Letendre F."/>
            <person name="LeVine R."/>
            <person name="Lipovsky A."/>
            <person name="Liu X."/>
            <person name="Liu J."/>
            <person name="Liu S."/>
            <person name="Lokyitsang T."/>
            <person name="Lokyitsang Y."/>
            <person name="Lubonja R."/>
            <person name="Lui A."/>
            <person name="MacDonald P."/>
            <person name="Magnisalis V."/>
            <person name="Maru K."/>
            <person name="Matthews C."/>
            <person name="McCusker W."/>
            <person name="McDonough S."/>
            <person name="Mehta T."/>
            <person name="Meldrim J."/>
            <person name="Meneus L."/>
            <person name="Mihai O."/>
            <person name="Mihalev A."/>
            <person name="Mihova T."/>
            <person name="Mittelman R."/>
            <person name="Mlenga V."/>
            <person name="Montmayeur A."/>
            <person name="Mulrain L."/>
            <person name="Navidi A."/>
            <person name="Naylor J."/>
            <person name="Negash T."/>
            <person name="Nguyen T."/>
            <person name="Nguyen N."/>
            <person name="Nicol R."/>
            <person name="Norbu C."/>
            <person name="Norbu N."/>
            <person name="Novod N."/>
            <person name="O'Neill B."/>
            <person name="Osman S."/>
            <person name="Markiewicz E."/>
            <person name="Oyono O.L."/>
            <person name="Patti C."/>
            <person name="Phunkhang P."/>
            <person name="Pierre F."/>
            <person name="Priest M."/>
            <person name="Raghuraman S."/>
            <person name="Rege F."/>
            <person name="Reyes R."/>
            <person name="Rise C."/>
            <person name="Rogov P."/>
            <person name="Ross K."/>
            <person name="Ryan E."/>
            <person name="Settipalli S."/>
            <person name="Shea T."/>
            <person name="Sherpa N."/>
            <person name="Shi L."/>
            <person name="Shih D."/>
            <person name="Sparrow T."/>
            <person name="Spaulding J."/>
            <person name="Stalker J."/>
            <person name="Stange-Thomann N."/>
            <person name="Stavropoulos S."/>
            <person name="Stone C."/>
            <person name="Strader C."/>
            <person name="Tesfaye S."/>
            <person name="Thomson T."/>
            <person name="Thoulutsang Y."/>
            <person name="Thoulutsang D."/>
            <person name="Topham K."/>
            <person name="Topping I."/>
            <person name="Tsamla T."/>
            <person name="Vassiliev H."/>
            <person name="Vo A."/>
            <person name="Wangchuk T."/>
            <person name="Wangdi T."/>
            <person name="Weiand M."/>
            <person name="Wilkinson J."/>
            <person name="Wilson A."/>
            <person name="Yadav S."/>
            <person name="Young G."/>
            <person name="Yu Q."/>
            <person name="Zembek L."/>
            <person name="Zhong D."/>
            <person name="Zimmer A."/>
            <person name="Zwirko Z."/>
            <person name="Jaffe D.B."/>
            <person name="Alvarez P."/>
            <person name="Brockman W."/>
            <person name="Butler J."/>
            <person name="Chin C."/>
            <person name="Gnerre S."/>
            <person name="Grabherr M."/>
            <person name="Kleber M."/>
            <person name="Mauceli E."/>
            <person name="MacCallum I."/>
        </authorList>
    </citation>
    <scope>NUCLEOTIDE SEQUENCE [LARGE SCALE GENOMIC DNA]</scope>
    <source>
        <strain evidence="2">white501</strain>
    </source>
</reference>
<accession>B4NVH8</accession>
<evidence type="ECO:0000313" key="2">
    <source>
        <dbReference type="Proteomes" id="UP000000304"/>
    </source>
</evidence>
<protein>
    <submittedName>
        <fullName evidence="1">GD19446</fullName>
    </submittedName>
</protein>
<gene>
    <name evidence="1" type="primary">Dsim\GD19446</name>
    <name evidence="1" type="ORF">Dsim_GD19446</name>
</gene>
<dbReference type="EMBL" id="CH988116">
    <property type="protein sequence ID" value="EDX16064.1"/>
    <property type="molecule type" value="Genomic_DNA"/>
</dbReference>
<dbReference type="HOGENOM" id="CLU_1596271_0_0_1"/>